<evidence type="ECO:0000256" key="1">
    <source>
        <dbReference type="SAM" id="SignalP"/>
    </source>
</evidence>
<comment type="caution">
    <text evidence="3">The sequence shown here is derived from an EMBL/GenBank/DDBJ whole genome shotgun (WGS) entry which is preliminary data.</text>
</comment>
<sequence>MIGKNFFILFSILGLAAGAQAQQVKLPQCKNKTVVIAHRGNHIAAPENTLASCRDAIECGADYVEVDLRTTKDGKLVVLHDSKVDRTTNGSGRISEMNLSEVRKLQVFNRNKKTHRIPEFQEMLALCKDKINIYLDCKEANIEEAWKQIKAAGMENQVIVYLNDERQYRQWKELAPHIPLMTSLPKDVTSKEQLLGFLKKTHVQILDNLKDPELIKAANENGVEVWLDVQNPSEGPVTWKEALDKGVQGLQTDQPAHLLTYLKGH</sequence>
<reference evidence="3 4" key="1">
    <citation type="submission" date="2021-04" db="EMBL/GenBank/DDBJ databases">
        <authorList>
            <person name="Rodrigo-Torres L."/>
            <person name="Arahal R. D."/>
            <person name="Lucena T."/>
        </authorList>
    </citation>
    <scope>NUCLEOTIDE SEQUENCE [LARGE SCALE GENOMIC DNA]</scope>
    <source>
        <strain evidence="3 4">CECT 9623</strain>
    </source>
</reference>
<gene>
    <name evidence="3" type="ORF">DYBT9623_03827</name>
</gene>
<dbReference type="CDD" id="cd08566">
    <property type="entry name" value="GDPD_AtGDE_like"/>
    <property type="match status" value="1"/>
</dbReference>
<dbReference type="PANTHER" id="PTHR46211:SF14">
    <property type="entry name" value="GLYCEROPHOSPHODIESTER PHOSPHODIESTERASE"/>
    <property type="match status" value="1"/>
</dbReference>
<keyword evidence="1" id="KW-0732">Signal</keyword>
<keyword evidence="4" id="KW-1185">Reference proteome</keyword>
<dbReference type="PANTHER" id="PTHR46211">
    <property type="entry name" value="GLYCEROPHOSPHORYL DIESTER PHOSPHODIESTERASE"/>
    <property type="match status" value="1"/>
</dbReference>
<name>A0ABM8UU36_9BACT</name>
<dbReference type="Proteomes" id="UP000679725">
    <property type="component" value="Unassembled WGS sequence"/>
</dbReference>
<feature type="domain" description="GP-PDE" evidence="2">
    <location>
        <begin position="33"/>
        <end position="262"/>
    </location>
</feature>
<evidence type="ECO:0000313" key="4">
    <source>
        <dbReference type="Proteomes" id="UP000679725"/>
    </source>
</evidence>
<accession>A0ABM8UU36</accession>
<dbReference type="Pfam" id="PF03009">
    <property type="entry name" value="GDPD"/>
    <property type="match status" value="1"/>
</dbReference>
<organism evidence="3 4">
    <name type="scientific">Dyadobacter linearis</name>
    <dbReference type="NCBI Taxonomy" id="2823330"/>
    <lineage>
        <taxon>Bacteria</taxon>
        <taxon>Pseudomonadati</taxon>
        <taxon>Bacteroidota</taxon>
        <taxon>Cytophagia</taxon>
        <taxon>Cytophagales</taxon>
        <taxon>Spirosomataceae</taxon>
        <taxon>Dyadobacter</taxon>
    </lineage>
</organism>
<feature type="signal peptide" evidence="1">
    <location>
        <begin position="1"/>
        <end position="21"/>
    </location>
</feature>
<feature type="chain" id="PRO_5045431831" description="GP-PDE domain-containing protein" evidence="1">
    <location>
        <begin position="22"/>
        <end position="265"/>
    </location>
</feature>
<evidence type="ECO:0000259" key="2">
    <source>
        <dbReference type="PROSITE" id="PS51704"/>
    </source>
</evidence>
<evidence type="ECO:0000313" key="3">
    <source>
        <dbReference type="EMBL" id="CAG5071845.1"/>
    </source>
</evidence>
<dbReference type="RefSeq" id="WP_215235116.1">
    <property type="nucleotide sequence ID" value="NZ_CAJRAU010000005.1"/>
</dbReference>
<dbReference type="EMBL" id="CAJRAU010000005">
    <property type="protein sequence ID" value="CAG5071845.1"/>
    <property type="molecule type" value="Genomic_DNA"/>
</dbReference>
<protein>
    <recommendedName>
        <fullName evidence="2">GP-PDE domain-containing protein</fullName>
    </recommendedName>
</protein>
<dbReference type="PROSITE" id="PS51704">
    <property type="entry name" value="GP_PDE"/>
    <property type="match status" value="1"/>
</dbReference>
<dbReference type="InterPro" id="IPR017946">
    <property type="entry name" value="PLC-like_Pdiesterase_TIM-brl"/>
</dbReference>
<dbReference type="InterPro" id="IPR030395">
    <property type="entry name" value="GP_PDE_dom"/>
</dbReference>
<proteinExistence type="predicted"/>
<dbReference type="Gene3D" id="3.20.20.190">
    <property type="entry name" value="Phosphatidylinositol (PI) phosphodiesterase"/>
    <property type="match status" value="1"/>
</dbReference>
<dbReference type="SUPFAM" id="SSF51695">
    <property type="entry name" value="PLC-like phosphodiesterases"/>
    <property type="match status" value="1"/>
</dbReference>